<proteinExistence type="predicted"/>
<evidence type="ECO:0000313" key="1">
    <source>
        <dbReference type="EMBL" id="CAJ2511229.1"/>
    </source>
</evidence>
<reference evidence="1" key="1">
    <citation type="submission" date="2023-10" db="EMBL/GenBank/DDBJ databases">
        <authorList>
            <person name="Hackl T."/>
        </authorList>
    </citation>
    <scope>NUCLEOTIDE SEQUENCE</scope>
</reference>
<dbReference type="EMBL" id="CAUWAG010000018">
    <property type="protein sequence ID" value="CAJ2511229.1"/>
    <property type="molecule type" value="Genomic_DNA"/>
</dbReference>
<dbReference type="Proteomes" id="UP001295740">
    <property type="component" value="Unassembled WGS sequence"/>
</dbReference>
<gene>
    <name evidence="1" type="ORF">KHLLAP_LOCUS11697</name>
</gene>
<comment type="caution">
    <text evidence="1">The sequence shown here is derived from an EMBL/GenBank/DDBJ whole genome shotgun (WGS) entry which is preliminary data.</text>
</comment>
<protein>
    <submittedName>
        <fullName evidence="1">Uu.00g068540.m01.CDS01</fullName>
    </submittedName>
</protein>
<accession>A0AAI8VUD2</accession>
<name>A0AAI8VUD2_9PEZI</name>
<evidence type="ECO:0000313" key="2">
    <source>
        <dbReference type="Proteomes" id="UP001295740"/>
    </source>
</evidence>
<organism evidence="1 2">
    <name type="scientific">Anthostomella pinea</name>
    <dbReference type="NCBI Taxonomy" id="933095"/>
    <lineage>
        <taxon>Eukaryota</taxon>
        <taxon>Fungi</taxon>
        <taxon>Dikarya</taxon>
        <taxon>Ascomycota</taxon>
        <taxon>Pezizomycotina</taxon>
        <taxon>Sordariomycetes</taxon>
        <taxon>Xylariomycetidae</taxon>
        <taxon>Xylariales</taxon>
        <taxon>Xylariaceae</taxon>
        <taxon>Anthostomella</taxon>
    </lineage>
</organism>
<sequence>MRRKEVKSSGQDGCMKFDKKVYSYQVEEIPKNHYVKLYGTTRCETSRNMFDGVLVSLDQDSAAKGCRGREYNDPDVEYGLVGSSALAYNVLK</sequence>
<keyword evidence="2" id="KW-1185">Reference proteome</keyword>
<dbReference type="AlphaFoldDB" id="A0AAI8VUD2"/>